<dbReference type="InterPro" id="IPR009100">
    <property type="entry name" value="AcylCoA_DH/oxidase_NM_dom_sf"/>
</dbReference>
<protein>
    <submittedName>
        <fullName evidence="4">Monooxygenase</fullName>
    </submittedName>
</protein>
<dbReference type="Gene3D" id="2.40.110.10">
    <property type="entry name" value="Butyryl-CoA Dehydrogenase, subunit A, domain 2"/>
    <property type="match status" value="1"/>
</dbReference>
<keyword evidence="5" id="KW-1185">Reference proteome</keyword>
<evidence type="ECO:0000256" key="1">
    <source>
        <dbReference type="ARBA" id="ARBA00023002"/>
    </source>
</evidence>
<organism evidence="4 5">
    <name type="scientific">Microbacterium caowuchunii</name>
    <dbReference type="NCBI Taxonomy" id="2614638"/>
    <lineage>
        <taxon>Bacteria</taxon>
        <taxon>Bacillati</taxon>
        <taxon>Actinomycetota</taxon>
        <taxon>Actinomycetes</taxon>
        <taxon>Micrococcales</taxon>
        <taxon>Microbacteriaceae</taxon>
        <taxon>Microbacterium</taxon>
    </lineage>
</organism>
<dbReference type="Pfam" id="PF08028">
    <property type="entry name" value="Acyl-CoA_dh_2"/>
    <property type="match status" value="1"/>
</dbReference>
<keyword evidence="4" id="KW-0503">Monooxygenase</keyword>
<dbReference type="InterPro" id="IPR013107">
    <property type="entry name" value="Acyl-CoA_DH_C"/>
</dbReference>
<evidence type="ECO:0000259" key="3">
    <source>
        <dbReference type="Pfam" id="PF08028"/>
    </source>
</evidence>
<dbReference type="PANTHER" id="PTHR43884">
    <property type="entry name" value="ACYL-COA DEHYDROGENASE"/>
    <property type="match status" value="1"/>
</dbReference>
<dbReference type="Pfam" id="PF02771">
    <property type="entry name" value="Acyl-CoA_dh_N"/>
    <property type="match status" value="1"/>
</dbReference>
<feature type="domain" description="Acyl-CoA dehydrogenase C-terminal" evidence="3">
    <location>
        <begin position="248"/>
        <end position="386"/>
    </location>
</feature>
<proteinExistence type="predicted"/>
<dbReference type="EMBL" id="VYUY01000019">
    <property type="protein sequence ID" value="KAA9130695.1"/>
    <property type="molecule type" value="Genomic_DNA"/>
</dbReference>
<feature type="domain" description="Acyl-CoA dehydrogenase/oxidase N-terminal" evidence="2">
    <location>
        <begin position="30"/>
        <end position="117"/>
    </location>
</feature>
<dbReference type="AlphaFoldDB" id="A0A5N0T6M1"/>
<dbReference type="Proteomes" id="UP000326838">
    <property type="component" value="Unassembled WGS sequence"/>
</dbReference>
<dbReference type="SUPFAM" id="SSF47203">
    <property type="entry name" value="Acyl-CoA dehydrogenase C-terminal domain-like"/>
    <property type="match status" value="1"/>
</dbReference>
<evidence type="ECO:0000313" key="4">
    <source>
        <dbReference type="EMBL" id="KAA9130695.1"/>
    </source>
</evidence>
<evidence type="ECO:0000313" key="5">
    <source>
        <dbReference type="Proteomes" id="UP000326838"/>
    </source>
</evidence>
<dbReference type="GO" id="GO:0050660">
    <property type="term" value="F:flavin adenine dinucleotide binding"/>
    <property type="evidence" value="ECO:0007669"/>
    <property type="project" value="InterPro"/>
</dbReference>
<sequence>MSVDATPRAGVRSGDLSTGADLGTLRERFRPLFERIRAGAVARETTGELAHEEIRALADLGFGAVRVPVAYGGAGASLPQLIELLTDLAEADSNIPQALRGHFALVEDRLNAHAGTDQSVWFERFVAGEIAGNAWTEVGDVAVGDVLTRVRPHCDGLVVDGRKFYATGSIYADWIDVFARRDDTGEDVCALVPARRPGVTHIDDWDGFGQRTTGSGTLLLEQVPVAPEDVIPFRERFAYQTAFYQLVLLAVLAGSARGAARDVAEAAARRTRVYSHGAAARWREDPQIQQVVGTATARGWAATAVAVRAAASAQRAYLARFGDDPHEEQTANEAAELDSAQAQVVLVDLAQRATSDVFDALGASGVRSGAQLDRHWRNARTAASHNPVVFKARIVGDWAVNGTPPPYVWQIGQAAPATG</sequence>
<name>A0A5N0T6M1_9MICO</name>
<dbReference type="SUPFAM" id="SSF56645">
    <property type="entry name" value="Acyl-CoA dehydrogenase NM domain-like"/>
    <property type="match status" value="1"/>
</dbReference>
<dbReference type="InterPro" id="IPR037069">
    <property type="entry name" value="AcylCoA_DH/ox_N_sf"/>
</dbReference>
<gene>
    <name evidence="4" type="ORF">F6B40_13795</name>
</gene>
<reference evidence="5" key="1">
    <citation type="submission" date="2019-09" db="EMBL/GenBank/DDBJ databases">
        <title>Mumia zhuanghuii sp. nov. isolated from the intestinal contents of plateau pika (Ochotona curzoniae) in the Qinghai-Tibet plateau of China.</title>
        <authorList>
            <person name="Tian Z."/>
        </authorList>
    </citation>
    <scope>NUCLEOTIDE SEQUENCE [LARGE SCALE GENOMIC DNA]</scope>
    <source>
        <strain evidence="5">L-033</strain>
    </source>
</reference>
<dbReference type="PANTHER" id="PTHR43884:SF12">
    <property type="entry name" value="ISOVALERYL-COA DEHYDROGENASE, MITOCHONDRIAL-RELATED"/>
    <property type="match status" value="1"/>
</dbReference>
<dbReference type="InterPro" id="IPR036250">
    <property type="entry name" value="AcylCo_DH-like_C"/>
</dbReference>
<dbReference type="GO" id="GO:0006552">
    <property type="term" value="P:L-leucine catabolic process"/>
    <property type="evidence" value="ECO:0007669"/>
    <property type="project" value="TreeGrafter"/>
</dbReference>
<dbReference type="Gene3D" id="1.20.140.10">
    <property type="entry name" value="Butyryl-CoA Dehydrogenase, subunit A, domain 3"/>
    <property type="match status" value="1"/>
</dbReference>
<keyword evidence="1" id="KW-0560">Oxidoreductase</keyword>
<dbReference type="RefSeq" id="WP_150895002.1">
    <property type="nucleotide sequence ID" value="NZ_VYUY01000019.1"/>
</dbReference>
<evidence type="ECO:0000259" key="2">
    <source>
        <dbReference type="Pfam" id="PF02771"/>
    </source>
</evidence>
<dbReference type="GO" id="GO:0004497">
    <property type="term" value="F:monooxygenase activity"/>
    <property type="evidence" value="ECO:0007669"/>
    <property type="project" value="UniProtKB-KW"/>
</dbReference>
<dbReference type="GO" id="GO:0008470">
    <property type="term" value="F:3-methylbutanoyl-CoA dehydrogenase activity"/>
    <property type="evidence" value="ECO:0007669"/>
    <property type="project" value="TreeGrafter"/>
</dbReference>
<dbReference type="Gene3D" id="1.10.540.10">
    <property type="entry name" value="Acyl-CoA dehydrogenase/oxidase, N-terminal domain"/>
    <property type="match status" value="1"/>
</dbReference>
<dbReference type="PIRSF" id="PIRSF016578">
    <property type="entry name" value="HsaA"/>
    <property type="match status" value="1"/>
</dbReference>
<dbReference type="InterPro" id="IPR013786">
    <property type="entry name" value="AcylCoA_DH/ox_N"/>
</dbReference>
<accession>A0A5N0T6M1</accession>
<comment type="caution">
    <text evidence="4">The sequence shown here is derived from an EMBL/GenBank/DDBJ whole genome shotgun (WGS) entry which is preliminary data.</text>
</comment>
<dbReference type="InterPro" id="IPR046373">
    <property type="entry name" value="Acyl-CoA_Oxase/DH_mid-dom_sf"/>
</dbReference>